<keyword evidence="3 7" id="KW-1133">Transmembrane helix</keyword>
<feature type="transmembrane region" description="Helical" evidence="7">
    <location>
        <begin position="47"/>
        <end position="70"/>
    </location>
</feature>
<feature type="domain" description="Lipopolysaccharide assembly protein A" evidence="8">
    <location>
        <begin position="38"/>
        <end position="93"/>
    </location>
</feature>
<evidence type="ECO:0000256" key="5">
    <source>
        <dbReference type="SAM" id="Coils"/>
    </source>
</evidence>
<feature type="region of interest" description="Disordered" evidence="6">
    <location>
        <begin position="100"/>
        <end position="165"/>
    </location>
</feature>
<name>A0A1G6CIK1_9BACT</name>
<keyword evidence="5" id="KW-0175">Coiled coil</keyword>
<accession>A0A1G6CIK1</accession>
<keyword evidence="10" id="KW-1185">Reference proteome</keyword>
<evidence type="ECO:0000256" key="4">
    <source>
        <dbReference type="ARBA" id="ARBA00023136"/>
    </source>
</evidence>
<evidence type="ECO:0000256" key="7">
    <source>
        <dbReference type="SAM" id="Phobius"/>
    </source>
</evidence>
<evidence type="ECO:0000313" key="9">
    <source>
        <dbReference type="EMBL" id="SDB32719.1"/>
    </source>
</evidence>
<reference evidence="9 10" key="1">
    <citation type="submission" date="2016-10" db="EMBL/GenBank/DDBJ databases">
        <authorList>
            <person name="de Groot N.N."/>
        </authorList>
    </citation>
    <scope>NUCLEOTIDE SEQUENCE [LARGE SCALE GENOMIC DNA]</scope>
    <source>
        <strain evidence="9 10">ASO4-2</strain>
    </source>
</reference>
<dbReference type="OrthoDB" id="5465169at2"/>
<evidence type="ECO:0000256" key="3">
    <source>
        <dbReference type="ARBA" id="ARBA00022989"/>
    </source>
</evidence>
<proteinExistence type="predicted"/>
<dbReference type="Proteomes" id="UP000198771">
    <property type="component" value="Unassembled WGS sequence"/>
</dbReference>
<dbReference type="RefSeq" id="WP_092119635.1">
    <property type="nucleotide sequence ID" value="NZ_FMXO01000008.1"/>
</dbReference>
<evidence type="ECO:0000256" key="6">
    <source>
        <dbReference type="SAM" id="MobiDB-lite"/>
    </source>
</evidence>
<feature type="compositionally biased region" description="Basic and acidic residues" evidence="6">
    <location>
        <begin position="146"/>
        <end position="165"/>
    </location>
</feature>
<dbReference type="GO" id="GO:0005886">
    <property type="term" value="C:plasma membrane"/>
    <property type="evidence" value="ECO:0007669"/>
    <property type="project" value="InterPro"/>
</dbReference>
<keyword evidence="4 7" id="KW-0472">Membrane</keyword>
<evidence type="ECO:0000313" key="10">
    <source>
        <dbReference type="Proteomes" id="UP000198771"/>
    </source>
</evidence>
<keyword evidence="1" id="KW-1003">Cell membrane</keyword>
<feature type="coiled-coil region" evidence="5">
    <location>
        <begin position="72"/>
        <end position="99"/>
    </location>
</feature>
<dbReference type="InterPro" id="IPR010445">
    <property type="entry name" value="LapA_dom"/>
</dbReference>
<evidence type="ECO:0000256" key="2">
    <source>
        <dbReference type="ARBA" id="ARBA00022692"/>
    </source>
</evidence>
<gene>
    <name evidence="9" type="ORF">SAMN05660653_01555</name>
</gene>
<keyword evidence="2 7" id="KW-0812">Transmembrane</keyword>
<dbReference type="Pfam" id="PF06305">
    <property type="entry name" value="LapA_dom"/>
    <property type="match status" value="1"/>
</dbReference>
<dbReference type="STRING" id="617002.SAMN05660653_01555"/>
<evidence type="ECO:0000256" key="1">
    <source>
        <dbReference type="ARBA" id="ARBA00022475"/>
    </source>
</evidence>
<dbReference type="EMBL" id="FMXO01000008">
    <property type="protein sequence ID" value="SDB32719.1"/>
    <property type="molecule type" value="Genomic_DNA"/>
</dbReference>
<sequence>MRYLKVLLLILFFFVSMLFFIQNNEVLSEELVLQLELFDWHVASRELPFYLVVLLSFVAGSLFSLAYFIGEKIRLSRELKAANNKRAALEQEVTSLRNLPLEEETYPTAPQKTVAAKEAEKTPTTPPKTVTAKEEVQPPTIFAKTVAEKEKGASSPEEKKREENT</sequence>
<protein>
    <submittedName>
        <fullName evidence="9">Putative membrane protein</fullName>
    </submittedName>
</protein>
<evidence type="ECO:0000259" key="8">
    <source>
        <dbReference type="Pfam" id="PF06305"/>
    </source>
</evidence>
<dbReference type="AlphaFoldDB" id="A0A1G6CIK1"/>
<organism evidence="9 10">
    <name type="scientific">Desulfonatronum thiosulfatophilum</name>
    <dbReference type="NCBI Taxonomy" id="617002"/>
    <lineage>
        <taxon>Bacteria</taxon>
        <taxon>Pseudomonadati</taxon>
        <taxon>Thermodesulfobacteriota</taxon>
        <taxon>Desulfovibrionia</taxon>
        <taxon>Desulfovibrionales</taxon>
        <taxon>Desulfonatronaceae</taxon>
        <taxon>Desulfonatronum</taxon>
    </lineage>
</organism>